<proteinExistence type="predicted"/>
<keyword evidence="2" id="KW-1185">Reference proteome</keyword>
<organism evidence="1 2">
    <name type="scientific">Brassica rapa subsp. trilocularis</name>
    <dbReference type="NCBI Taxonomy" id="1813537"/>
    <lineage>
        <taxon>Eukaryota</taxon>
        <taxon>Viridiplantae</taxon>
        <taxon>Streptophyta</taxon>
        <taxon>Embryophyta</taxon>
        <taxon>Tracheophyta</taxon>
        <taxon>Spermatophyta</taxon>
        <taxon>Magnoliopsida</taxon>
        <taxon>eudicotyledons</taxon>
        <taxon>Gunneridae</taxon>
        <taxon>Pentapetalae</taxon>
        <taxon>rosids</taxon>
        <taxon>malvids</taxon>
        <taxon>Brassicales</taxon>
        <taxon>Brassicaceae</taxon>
        <taxon>Brassiceae</taxon>
        <taxon>Brassica</taxon>
    </lineage>
</organism>
<protein>
    <submittedName>
        <fullName evidence="1">Uncharacterized protein</fullName>
    </submittedName>
</protein>
<comment type="caution">
    <text evidence="1">The sequence shown here is derived from an EMBL/GenBank/DDBJ whole genome shotgun (WGS) entry which is preliminary data.</text>
</comment>
<evidence type="ECO:0000313" key="1">
    <source>
        <dbReference type="EMBL" id="KAG5410812.1"/>
    </source>
</evidence>
<reference evidence="1 2" key="1">
    <citation type="submission" date="2021-03" db="EMBL/GenBank/DDBJ databases">
        <authorList>
            <person name="King G.J."/>
            <person name="Bancroft I."/>
            <person name="Baten A."/>
            <person name="Bloomfield J."/>
            <person name="Borpatragohain P."/>
            <person name="He Z."/>
            <person name="Irish N."/>
            <person name="Irwin J."/>
            <person name="Liu K."/>
            <person name="Mauleon R.P."/>
            <person name="Moore J."/>
            <person name="Morris R."/>
            <person name="Ostergaard L."/>
            <person name="Wang B."/>
            <person name="Wells R."/>
        </authorList>
    </citation>
    <scope>NUCLEOTIDE SEQUENCE [LARGE SCALE GENOMIC DNA]</scope>
    <source>
        <strain evidence="1">R-o-18</strain>
        <tissue evidence="1">Leaf</tissue>
    </source>
</reference>
<dbReference type="Proteomes" id="UP000823674">
    <property type="component" value="Chromosome A02"/>
</dbReference>
<dbReference type="EMBL" id="JADBGQ010000002">
    <property type="protein sequence ID" value="KAG5410812.1"/>
    <property type="molecule type" value="Genomic_DNA"/>
</dbReference>
<sequence>MAKRVNKTFTKPKRVEEVFVAKSGLLDEVKEETSKEGCSFVRSDLENTRLFVAQRGRRSKCVRKWCEMIFRGVIVKSLQDNSNECRGHSVRMGKGSWSRRRHMKVARSSTEVGQEVARQVCQIVMQYFLFRCSRGCVMIIHEETDGGSLSVQSSSGRMVMFWSLVAYLMGEKSMVWCTSRGEEKHIWYESFQVRNVVATWLLNQKSMLSWSRVDLESKGVSWRYGKRNKLEEQKEREALESVLGCAEAVAEVLDGREAQAGSLGIFQ</sequence>
<evidence type="ECO:0000313" key="2">
    <source>
        <dbReference type="Proteomes" id="UP000823674"/>
    </source>
</evidence>
<gene>
    <name evidence="1" type="primary">A02g507330.1_BraROA</name>
    <name evidence="1" type="ORF">IGI04_007131</name>
</gene>
<accession>A0ABQ7NIV3</accession>
<name>A0ABQ7NIV3_BRACM</name>